<dbReference type="InterPro" id="IPR027417">
    <property type="entry name" value="P-loop_NTPase"/>
</dbReference>
<dbReference type="GO" id="GO:0003677">
    <property type="term" value="F:DNA binding"/>
    <property type="evidence" value="ECO:0007669"/>
    <property type="project" value="InterPro"/>
</dbReference>
<name>A0A6J5KNQ3_9CAUD</name>
<dbReference type="Gene3D" id="3.40.50.300">
    <property type="entry name" value="P-loop containing nucleotide triphosphate hydrolases"/>
    <property type="match status" value="2"/>
</dbReference>
<reference evidence="3" key="1">
    <citation type="submission" date="2020-04" db="EMBL/GenBank/DDBJ databases">
        <authorList>
            <person name="Chiriac C."/>
            <person name="Salcher M."/>
            <person name="Ghai R."/>
            <person name="Kavagutti S V."/>
        </authorList>
    </citation>
    <scope>NUCLEOTIDE SEQUENCE</scope>
</reference>
<dbReference type="InterPro" id="IPR014001">
    <property type="entry name" value="Helicase_ATP-bd"/>
</dbReference>
<dbReference type="EMBL" id="LR796162">
    <property type="protein sequence ID" value="CAB4122507.1"/>
    <property type="molecule type" value="Genomic_DNA"/>
</dbReference>
<gene>
    <name evidence="3" type="ORF">UFOVP33_15</name>
</gene>
<keyword evidence="3" id="KW-0378">Hydrolase</keyword>
<dbReference type="InterPro" id="IPR001650">
    <property type="entry name" value="Helicase_C-like"/>
</dbReference>
<evidence type="ECO:0000259" key="1">
    <source>
        <dbReference type="PROSITE" id="PS51192"/>
    </source>
</evidence>
<proteinExistence type="predicted"/>
<keyword evidence="3" id="KW-0347">Helicase</keyword>
<dbReference type="SUPFAM" id="SSF52540">
    <property type="entry name" value="P-loop containing nucleoside triphosphate hydrolases"/>
    <property type="match status" value="1"/>
</dbReference>
<dbReference type="SMART" id="SM00487">
    <property type="entry name" value="DEXDc"/>
    <property type="match status" value="1"/>
</dbReference>
<dbReference type="Pfam" id="PF04851">
    <property type="entry name" value="ResIII"/>
    <property type="match status" value="1"/>
</dbReference>
<dbReference type="InterPro" id="IPR006935">
    <property type="entry name" value="Helicase/UvrB_N"/>
</dbReference>
<evidence type="ECO:0000313" key="3">
    <source>
        <dbReference type="EMBL" id="CAB4122507.1"/>
    </source>
</evidence>
<feature type="domain" description="Helicase C-terminal" evidence="2">
    <location>
        <begin position="233"/>
        <end position="383"/>
    </location>
</feature>
<dbReference type="GO" id="GO:0004386">
    <property type="term" value="F:helicase activity"/>
    <property type="evidence" value="ECO:0007669"/>
    <property type="project" value="UniProtKB-KW"/>
</dbReference>
<dbReference type="Pfam" id="PF00271">
    <property type="entry name" value="Helicase_C"/>
    <property type="match status" value="1"/>
</dbReference>
<dbReference type="GO" id="GO:0016787">
    <property type="term" value="F:hydrolase activity"/>
    <property type="evidence" value="ECO:0007669"/>
    <property type="project" value="InterPro"/>
</dbReference>
<keyword evidence="3" id="KW-0067">ATP-binding</keyword>
<dbReference type="GO" id="GO:0005524">
    <property type="term" value="F:ATP binding"/>
    <property type="evidence" value="ECO:0007669"/>
    <property type="project" value="InterPro"/>
</dbReference>
<keyword evidence="3" id="KW-0547">Nucleotide-binding</keyword>
<dbReference type="SMART" id="SM00490">
    <property type="entry name" value="HELICc"/>
    <property type="match status" value="1"/>
</dbReference>
<evidence type="ECO:0000259" key="2">
    <source>
        <dbReference type="PROSITE" id="PS51194"/>
    </source>
</evidence>
<dbReference type="PANTHER" id="PTHR47396">
    <property type="entry name" value="TYPE I RESTRICTION ENZYME ECOKI R PROTEIN"/>
    <property type="match status" value="1"/>
</dbReference>
<organism evidence="3">
    <name type="scientific">uncultured Caudovirales phage</name>
    <dbReference type="NCBI Taxonomy" id="2100421"/>
    <lineage>
        <taxon>Viruses</taxon>
        <taxon>Duplodnaviria</taxon>
        <taxon>Heunggongvirae</taxon>
        <taxon>Uroviricota</taxon>
        <taxon>Caudoviricetes</taxon>
        <taxon>Peduoviridae</taxon>
        <taxon>Maltschvirus</taxon>
        <taxon>Maltschvirus maltsch</taxon>
    </lineage>
</organism>
<dbReference type="PROSITE" id="PS51192">
    <property type="entry name" value="HELICASE_ATP_BIND_1"/>
    <property type="match status" value="1"/>
</dbReference>
<protein>
    <submittedName>
        <fullName evidence="3">SSL2 DNA or RNA helicases of superfamily II</fullName>
    </submittedName>
</protein>
<sequence length="544" mass="60375">MIELRPYQRAAIDGLYAYFSEKDGNPLIVLPTGAGKSLTMAAFIKEAIEAYPSTRILLLTHVKELIEQDARAIINYWHEAPIGIWSAGVGQKVKDQITVAGIQSIHTLPTKFAGTDLVIIDEAHLVSKKSDTMYGRFMAALRKHNPKMKVVGLTATHYRMDSGLLTDGETRIFTDIAYEADVGDLIKQGYLCPLVAKNGATKADLTKVHTRGGEFVASELQYAMDKSELIEGALDEVEAYASERKHVLGFCAGVEHAQHCAERCRARGWTAAYVSGDMTNFERDKIIGDFKAGRVRFLFNAMLLTTGFDAPHIDCILMLRPTKSTGLYVQIMGRGLRKHPSKENTLVLDFAGNVERHGPIDQIRVKKKREKGEGVSVAPVKECPSCHELLMTMVMTCPQCGHEFPASAPHGTEASEAVLVAALQEPKVYTVDSVEYEYHDKIGKAPSMKVTYWCGPSGFTEWVPIEDTRSYVKKHAIYWFYQRGITCPATVADALAMGKAIPAPDTITVKPDGKYWRVVDMNLGSRRMDITTVIERNKYFEQAA</sequence>
<feature type="domain" description="Helicase ATP-binding" evidence="1">
    <location>
        <begin position="17"/>
        <end position="156"/>
    </location>
</feature>
<dbReference type="PANTHER" id="PTHR47396:SF1">
    <property type="entry name" value="ATP-DEPENDENT HELICASE IRC3-RELATED"/>
    <property type="match status" value="1"/>
</dbReference>
<dbReference type="PROSITE" id="PS51194">
    <property type="entry name" value="HELICASE_CTER"/>
    <property type="match status" value="1"/>
</dbReference>
<accession>A0A6J5KNQ3</accession>
<dbReference type="InterPro" id="IPR050742">
    <property type="entry name" value="Helicase_Restrict-Modif_Enz"/>
</dbReference>